<reference evidence="2" key="1">
    <citation type="submission" date="2021-06" db="EMBL/GenBank/DDBJ databases">
        <authorList>
            <person name="Kallberg Y."/>
            <person name="Tangrot J."/>
            <person name="Rosling A."/>
        </authorList>
    </citation>
    <scope>NUCLEOTIDE SEQUENCE</scope>
    <source>
        <strain evidence="2">IA702</strain>
    </source>
</reference>
<keyword evidence="3" id="KW-1185">Reference proteome</keyword>
<sequence length="248" mass="28504">MKVIQLLVIYQDSVIPISPTKTILISLDEKEENEFPDKKHRETVSKETIQKIKEKKLRDQETIITSQNTVPIISREQGFIQEISAGQRKSSCDAEKQAIKANQDEILCWYHYVIEFDNNNQVKDIMKMSRLIQTILDHFTKKPDIEYTDEQDNSSDDQDLELPEASINASTGTEVSEVSDTNANDNKPQSLITALSDDEPENFSDEFTNDNEEDGSFCTFSDDDDEGYYYDLNTSETYTKSNRSIYAY</sequence>
<evidence type="ECO:0000313" key="2">
    <source>
        <dbReference type="EMBL" id="CAG8532455.1"/>
    </source>
</evidence>
<dbReference type="OrthoDB" id="2445103at2759"/>
<evidence type="ECO:0000256" key="1">
    <source>
        <dbReference type="SAM" id="MobiDB-lite"/>
    </source>
</evidence>
<comment type="caution">
    <text evidence="2">The sequence shown here is derived from an EMBL/GenBank/DDBJ whole genome shotgun (WGS) entry which is preliminary data.</text>
</comment>
<feature type="compositionally biased region" description="Acidic residues" evidence="1">
    <location>
        <begin position="196"/>
        <end position="223"/>
    </location>
</feature>
<protein>
    <submittedName>
        <fullName evidence="2">10872_t:CDS:1</fullName>
    </submittedName>
</protein>
<accession>A0A9N9FGS9</accession>
<feature type="region of interest" description="Disordered" evidence="1">
    <location>
        <begin position="167"/>
        <end position="223"/>
    </location>
</feature>
<dbReference type="Proteomes" id="UP000789572">
    <property type="component" value="Unassembled WGS sequence"/>
</dbReference>
<organism evidence="2 3">
    <name type="scientific">Paraglomus occultum</name>
    <dbReference type="NCBI Taxonomy" id="144539"/>
    <lineage>
        <taxon>Eukaryota</taxon>
        <taxon>Fungi</taxon>
        <taxon>Fungi incertae sedis</taxon>
        <taxon>Mucoromycota</taxon>
        <taxon>Glomeromycotina</taxon>
        <taxon>Glomeromycetes</taxon>
        <taxon>Paraglomerales</taxon>
        <taxon>Paraglomeraceae</taxon>
        <taxon>Paraglomus</taxon>
    </lineage>
</organism>
<gene>
    <name evidence="2" type="ORF">POCULU_LOCUS4127</name>
</gene>
<name>A0A9N9FGS9_9GLOM</name>
<evidence type="ECO:0000313" key="3">
    <source>
        <dbReference type="Proteomes" id="UP000789572"/>
    </source>
</evidence>
<dbReference type="EMBL" id="CAJVPJ010000511">
    <property type="protein sequence ID" value="CAG8532455.1"/>
    <property type="molecule type" value="Genomic_DNA"/>
</dbReference>
<proteinExistence type="predicted"/>
<feature type="compositionally biased region" description="Polar residues" evidence="1">
    <location>
        <begin position="167"/>
        <end position="193"/>
    </location>
</feature>
<dbReference type="AlphaFoldDB" id="A0A9N9FGS9"/>